<accession>A0ABD2Q0R8</accession>
<reference evidence="3 4" key="1">
    <citation type="submission" date="2024-11" db="EMBL/GenBank/DDBJ databases">
        <title>Adaptive evolution of stress response genes in parasites aligns with host niche diversity.</title>
        <authorList>
            <person name="Hahn C."/>
            <person name="Resl P."/>
        </authorList>
    </citation>
    <scope>NUCLEOTIDE SEQUENCE [LARGE SCALE GENOMIC DNA]</scope>
    <source>
        <strain evidence="3">EGGRZ-B1_66</strain>
        <tissue evidence="3">Body</tissue>
    </source>
</reference>
<feature type="domain" description="B30.2/SPRY" evidence="2">
    <location>
        <begin position="30"/>
        <end position="235"/>
    </location>
</feature>
<dbReference type="PANTHER" id="PTHR12245">
    <property type="entry name" value="SPRY DOMAIN CONTAINING SOCS BOX PROTEIN"/>
    <property type="match status" value="1"/>
</dbReference>
<dbReference type="Proteomes" id="UP001626550">
    <property type="component" value="Unassembled WGS sequence"/>
</dbReference>
<feature type="compositionally biased region" description="Polar residues" evidence="1">
    <location>
        <begin position="10"/>
        <end position="24"/>
    </location>
</feature>
<dbReference type="PROSITE" id="PS50188">
    <property type="entry name" value="B302_SPRY"/>
    <property type="match status" value="1"/>
</dbReference>
<dbReference type="InterPro" id="IPR013320">
    <property type="entry name" value="ConA-like_dom_sf"/>
</dbReference>
<name>A0ABD2Q0R8_9PLAT</name>
<gene>
    <name evidence="3" type="ORF">Ciccas_008454</name>
</gene>
<evidence type="ECO:0000256" key="1">
    <source>
        <dbReference type="SAM" id="MobiDB-lite"/>
    </source>
</evidence>
<keyword evidence="4" id="KW-1185">Reference proteome</keyword>
<dbReference type="InterPro" id="IPR001870">
    <property type="entry name" value="B30.2/SPRY"/>
</dbReference>
<evidence type="ECO:0000313" key="3">
    <source>
        <dbReference type="EMBL" id="KAL3312948.1"/>
    </source>
</evidence>
<dbReference type="InterPro" id="IPR043136">
    <property type="entry name" value="B30.2/SPRY_sf"/>
</dbReference>
<evidence type="ECO:0000259" key="2">
    <source>
        <dbReference type="PROSITE" id="PS50188"/>
    </source>
</evidence>
<proteinExistence type="predicted"/>
<comment type="caution">
    <text evidence="3">The sequence shown here is derived from an EMBL/GenBank/DDBJ whole genome shotgun (WGS) entry which is preliminary data.</text>
</comment>
<dbReference type="Pfam" id="PF00622">
    <property type="entry name" value="SPRY"/>
    <property type="match status" value="1"/>
</dbReference>
<feature type="region of interest" description="Disordered" evidence="1">
    <location>
        <begin position="1"/>
        <end position="30"/>
    </location>
</feature>
<dbReference type="SUPFAM" id="SSF49899">
    <property type="entry name" value="Concanavalin A-like lectins/glucanases"/>
    <property type="match status" value="1"/>
</dbReference>
<protein>
    <recommendedName>
        <fullName evidence="2">B30.2/SPRY domain-containing protein</fullName>
    </recommendedName>
</protein>
<dbReference type="Gene3D" id="2.60.120.920">
    <property type="match status" value="1"/>
</dbReference>
<dbReference type="AlphaFoldDB" id="A0ABD2Q0R8"/>
<dbReference type="InterPro" id="IPR050672">
    <property type="entry name" value="FBXO45-Fsn/SPSB_families"/>
</dbReference>
<evidence type="ECO:0000313" key="4">
    <source>
        <dbReference type="Proteomes" id="UP001626550"/>
    </source>
</evidence>
<organism evidence="3 4">
    <name type="scientific">Cichlidogyrus casuarinus</name>
    <dbReference type="NCBI Taxonomy" id="1844966"/>
    <lineage>
        <taxon>Eukaryota</taxon>
        <taxon>Metazoa</taxon>
        <taxon>Spiralia</taxon>
        <taxon>Lophotrochozoa</taxon>
        <taxon>Platyhelminthes</taxon>
        <taxon>Monogenea</taxon>
        <taxon>Monopisthocotylea</taxon>
        <taxon>Dactylogyridea</taxon>
        <taxon>Ancyrocephalidae</taxon>
        <taxon>Cichlidogyrus</taxon>
    </lineage>
</organism>
<dbReference type="PANTHER" id="PTHR12245:SF11">
    <property type="entry name" value="PROTEIN GUSTAVUS"/>
    <property type="match status" value="1"/>
</dbReference>
<sequence length="329" mass="36058">MASDAAPALVNNNNQSECPQSAPDSNREWPPRLDALFKLPSPPLNAQMAAAWNPGDASEHIFVQDGDPFTFHRHPTAQSTDAIRGRLGYSKGVHLWEVSWHHQQRGTHAVVGISTREAPLHTHGYQSLIGNNDQSWGWDITRCRALHDARRLGWRPYPSGSGGTSQSNSNTEPSFRVPQLIYVILDMDEGTLSFAVEKQFLGVAFDGLRGKVLFPAVSAVWGHCEVTMHYLGGLDTGPLSLMQSCRRAIWRHMQKSLAATTTEENNNGTGGNFELLSWLDRYLPVFVNFFPGAAQGTVRGGKRSGEVTPLPVAAKLIAPPDGDVVRGFI</sequence>
<dbReference type="GO" id="GO:0005737">
    <property type="term" value="C:cytoplasm"/>
    <property type="evidence" value="ECO:0007669"/>
    <property type="project" value="UniProtKB-ARBA"/>
</dbReference>
<dbReference type="EMBL" id="JBJKFK010001494">
    <property type="protein sequence ID" value="KAL3312948.1"/>
    <property type="molecule type" value="Genomic_DNA"/>
</dbReference>
<dbReference type="FunFam" id="2.60.120.920:FF:000007">
    <property type="entry name" value="SPRY domain-containing SOCS box protein 1"/>
    <property type="match status" value="1"/>
</dbReference>
<dbReference type="InterPro" id="IPR003877">
    <property type="entry name" value="SPRY_dom"/>
</dbReference>
<dbReference type="SMART" id="SM00449">
    <property type="entry name" value="SPRY"/>
    <property type="match status" value="1"/>
</dbReference>